<reference evidence="1" key="1">
    <citation type="submission" date="2022-09" db="EMBL/GenBank/DDBJ databases">
        <title>Whole genome shotgun sequence of Streptomyces albidoflavus NBRC 12854.</title>
        <authorList>
            <person name="Komaki H."/>
            <person name="Tamura T."/>
        </authorList>
    </citation>
    <scope>NUCLEOTIDE SEQUENCE</scope>
    <source>
        <strain evidence="1">NBRC 12854</strain>
    </source>
</reference>
<proteinExistence type="predicted"/>
<dbReference type="Proteomes" id="UP001051844">
    <property type="component" value="Unassembled WGS sequence"/>
</dbReference>
<evidence type="ECO:0000313" key="1">
    <source>
        <dbReference type="EMBL" id="GHI46294.1"/>
    </source>
</evidence>
<organism evidence="1 2">
    <name type="scientific">Streptomyces albidoflavus</name>
    <dbReference type="NCBI Taxonomy" id="1886"/>
    <lineage>
        <taxon>Bacteria</taxon>
        <taxon>Bacillati</taxon>
        <taxon>Actinomycetota</taxon>
        <taxon>Actinomycetes</taxon>
        <taxon>Kitasatosporales</taxon>
        <taxon>Streptomycetaceae</taxon>
        <taxon>Streptomyces</taxon>
        <taxon>Streptomyces albidoflavus group</taxon>
    </lineage>
</organism>
<accession>A0AA37FCN2</accession>
<name>A0AA37FCN2_9ACTN</name>
<dbReference type="RefSeq" id="WP_129826387.1">
    <property type="nucleotide sequence ID" value="NZ_BNDZ01000005.1"/>
</dbReference>
<gene>
    <name evidence="1" type="ORF">ScoT_24680</name>
</gene>
<evidence type="ECO:0000313" key="2">
    <source>
        <dbReference type="Proteomes" id="UP001051844"/>
    </source>
</evidence>
<dbReference type="AlphaFoldDB" id="A0AA37FCN2"/>
<comment type="caution">
    <text evidence="1">The sequence shown here is derived from an EMBL/GenBank/DDBJ whole genome shotgun (WGS) entry which is preliminary data.</text>
</comment>
<protein>
    <recommendedName>
        <fullName evidence="3">HNH endonuclease</fullName>
    </recommendedName>
</protein>
<evidence type="ECO:0008006" key="3">
    <source>
        <dbReference type="Google" id="ProtNLM"/>
    </source>
</evidence>
<dbReference type="EMBL" id="BNDZ01000005">
    <property type="protein sequence ID" value="GHI46294.1"/>
    <property type="molecule type" value="Genomic_DNA"/>
</dbReference>
<sequence length="336" mass="36996">MTREFYEAEPSPRTSWRLAVLMGANSRTYKFALASALLEFAAEGRAEVTVDELAVPYAMSLVARQQGAPQAPSGSLAGDKDFLAVARQEAAESLRSGLPTERLLDATRRSMPTMVMRRFHNLGASEVAHRFYESVGPPRRGTVRLTPHLHRIAGSEQAAGLRGELNARWDIVESSFAAGIGRSLVDHGVAVDWATLRLTDKHRRRPVTGVADALTGFQHGRCLICRSPLTDADRIAVDHVFPYSLMRRFGTVSGWHGPDLDVIWNLAPAHEHCNGTKSARLPTSGELWRLARRNEAILLSPHPLKKTLQLALKGAGYHGRSGEWPDFLRQVLAACD</sequence>
<dbReference type="Gene3D" id="1.10.30.50">
    <property type="match status" value="1"/>
</dbReference>